<feature type="compositionally biased region" description="Basic and acidic residues" evidence="1">
    <location>
        <begin position="30"/>
        <end position="39"/>
    </location>
</feature>
<proteinExistence type="predicted"/>
<accession>A0A448WCH5</accession>
<feature type="region of interest" description="Disordered" evidence="1">
    <location>
        <begin position="12"/>
        <end position="46"/>
    </location>
</feature>
<dbReference type="Proteomes" id="UP000784294">
    <property type="component" value="Unassembled WGS sequence"/>
</dbReference>
<evidence type="ECO:0000256" key="1">
    <source>
        <dbReference type="SAM" id="MobiDB-lite"/>
    </source>
</evidence>
<gene>
    <name evidence="2" type="ORF">PXEA_LOCUS1894</name>
</gene>
<sequence>MLSGSADAYYYGRTNSGDRAGGIHYTHQTSDSRRPRTSDGQRIPLVPSSSITGALWKAGG</sequence>
<keyword evidence="3" id="KW-1185">Reference proteome</keyword>
<protein>
    <submittedName>
        <fullName evidence="2">Uncharacterized protein</fullName>
    </submittedName>
</protein>
<name>A0A448WCH5_9PLAT</name>
<comment type="caution">
    <text evidence="2">The sequence shown here is derived from an EMBL/GenBank/DDBJ whole genome shotgun (WGS) entry which is preliminary data.</text>
</comment>
<evidence type="ECO:0000313" key="3">
    <source>
        <dbReference type="Proteomes" id="UP000784294"/>
    </source>
</evidence>
<reference evidence="2" key="1">
    <citation type="submission" date="2018-11" db="EMBL/GenBank/DDBJ databases">
        <authorList>
            <consortium name="Pathogen Informatics"/>
        </authorList>
    </citation>
    <scope>NUCLEOTIDE SEQUENCE</scope>
</reference>
<dbReference type="EMBL" id="CAAALY010004005">
    <property type="protein sequence ID" value="VEL08454.1"/>
    <property type="molecule type" value="Genomic_DNA"/>
</dbReference>
<evidence type="ECO:0000313" key="2">
    <source>
        <dbReference type="EMBL" id="VEL08454.1"/>
    </source>
</evidence>
<organism evidence="2 3">
    <name type="scientific">Protopolystoma xenopodis</name>
    <dbReference type="NCBI Taxonomy" id="117903"/>
    <lineage>
        <taxon>Eukaryota</taxon>
        <taxon>Metazoa</taxon>
        <taxon>Spiralia</taxon>
        <taxon>Lophotrochozoa</taxon>
        <taxon>Platyhelminthes</taxon>
        <taxon>Monogenea</taxon>
        <taxon>Polyopisthocotylea</taxon>
        <taxon>Polystomatidea</taxon>
        <taxon>Polystomatidae</taxon>
        <taxon>Protopolystoma</taxon>
    </lineage>
</organism>
<dbReference type="AlphaFoldDB" id="A0A448WCH5"/>